<gene>
    <name evidence="6" type="ORF">SK128_003507</name>
</gene>
<dbReference type="EMBL" id="JAXCGZ010023090">
    <property type="protein sequence ID" value="KAK7017459.1"/>
    <property type="molecule type" value="Genomic_DNA"/>
</dbReference>
<organism evidence="6 7">
    <name type="scientific">Halocaridina rubra</name>
    <name type="common">Hawaiian red shrimp</name>
    <dbReference type="NCBI Taxonomy" id="373956"/>
    <lineage>
        <taxon>Eukaryota</taxon>
        <taxon>Metazoa</taxon>
        <taxon>Ecdysozoa</taxon>
        <taxon>Arthropoda</taxon>
        <taxon>Crustacea</taxon>
        <taxon>Multicrustacea</taxon>
        <taxon>Malacostraca</taxon>
        <taxon>Eumalacostraca</taxon>
        <taxon>Eucarida</taxon>
        <taxon>Decapoda</taxon>
        <taxon>Pleocyemata</taxon>
        <taxon>Caridea</taxon>
        <taxon>Atyoidea</taxon>
        <taxon>Atyidae</taxon>
        <taxon>Halocaridina</taxon>
    </lineage>
</organism>
<dbReference type="GO" id="GO:0016212">
    <property type="term" value="F:kynurenine-oxoglutarate transaminase activity"/>
    <property type="evidence" value="ECO:0007669"/>
    <property type="project" value="TreeGrafter"/>
</dbReference>
<keyword evidence="4" id="KW-0663">Pyridoxal phosphate</keyword>
<evidence type="ECO:0000313" key="7">
    <source>
        <dbReference type="Proteomes" id="UP001381693"/>
    </source>
</evidence>
<dbReference type="PANTHER" id="PTHR42790">
    <property type="entry name" value="AMINOTRANSFERASE"/>
    <property type="match status" value="1"/>
</dbReference>
<keyword evidence="3" id="KW-0808">Transferase</keyword>
<dbReference type="Gene3D" id="3.40.640.10">
    <property type="entry name" value="Type I PLP-dependent aspartate aminotransferase-like (Major domain)"/>
    <property type="match status" value="1"/>
</dbReference>
<evidence type="ECO:0000256" key="2">
    <source>
        <dbReference type="ARBA" id="ARBA00022576"/>
    </source>
</evidence>
<dbReference type="GO" id="GO:1901605">
    <property type="term" value="P:alpha-amino acid metabolic process"/>
    <property type="evidence" value="ECO:0007669"/>
    <property type="project" value="TreeGrafter"/>
</dbReference>
<dbReference type="Pfam" id="PF00155">
    <property type="entry name" value="Aminotran_1_2"/>
    <property type="match status" value="1"/>
</dbReference>
<dbReference type="GO" id="GO:0030170">
    <property type="term" value="F:pyridoxal phosphate binding"/>
    <property type="evidence" value="ECO:0007669"/>
    <property type="project" value="InterPro"/>
</dbReference>
<dbReference type="SUPFAM" id="SSF53383">
    <property type="entry name" value="PLP-dependent transferases"/>
    <property type="match status" value="1"/>
</dbReference>
<evidence type="ECO:0000259" key="5">
    <source>
        <dbReference type="Pfam" id="PF00155"/>
    </source>
</evidence>
<comment type="cofactor">
    <cofactor evidence="1">
        <name>pyridoxal 5'-phosphate</name>
        <dbReference type="ChEBI" id="CHEBI:597326"/>
    </cofactor>
</comment>
<feature type="domain" description="Aminotransferase class I/classII large" evidence="5">
    <location>
        <begin position="59"/>
        <end position="170"/>
    </location>
</feature>
<protein>
    <recommendedName>
        <fullName evidence="5">Aminotransferase class I/classII large domain-containing protein</fullName>
    </recommendedName>
</protein>
<name>A0AAN8ZXL6_HALRR</name>
<dbReference type="InterPro" id="IPR015424">
    <property type="entry name" value="PyrdxlP-dep_Trfase"/>
</dbReference>
<keyword evidence="7" id="KW-1185">Reference proteome</keyword>
<evidence type="ECO:0000256" key="4">
    <source>
        <dbReference type="ARBA" id="ARBA00022898"/>
    </source>
</evidence>
<dbReference type="InterPro" id="IPR050859">
    <property type="entry name" value="Class-I_PLP-dep_aminotransf"/>
</dbReference>
<evidence type="ECO:0000256" key="3">
    <source>
        <dbReference type="ARBA" id="ARBA00022679"/>
    </source>
</evidence>
<keyword evidence="2" id="KW-0032">Aminotransferase</keyword>
<reference evidence="6 7" key="1">
    <citation type="submission" date="2023-11" db="EMBL/GenBank/DDBJ databases">
        <title>Halocaridina rubra genome assembly.</title>
        <authorList>
            <person name="Smith C."/>
        </authorList>
    </citation>
    <scope>NUCLEOTIDE SEQUENCE [LARGE SCALE GENOMIC DNA]</scope>
    <source>
        <strain evidence="6">EP-1</strain>
        <tissue evidence="6">Whole</tissue>
    </source>
</reference>
<dbReference type="InterPro" id="IPR004839">
    <property type="entry name" value="Aminotransferase_I/II_large"/>
</dbReference>
<dbReference type="PANTHER" id="PTHR42790:SF19">
    <property type="entry name" value="KYNURENINE_ALPHA-AMINOADIPATE AMINOTRANSFERASE, MITOCHONDRIAL"/>
    <property type="match status" value="1"/>
</dbReference>
<dbReference type="InterPro" id="IPR015421">
    <property type="entry name" value="PyrdxlP-dep_Trfase_major"/>
</dbReference>
<proteinExistence type="predicted"/>
<dbReference type="AlphaFoldDB" id="A0AAN8ZXL6"/>
<evidence type="ECO:0000256" key="1">
    <source>
        <dbReference type="ARBA" id="ARBA00001933"/>
    </source>
</evidence>
<comment type="caution">
    <text evidence="6">The sequence shown here is derived from an EMBL/GenBank/DDBJ whole genome shotgun (WGS) entry which is preliminary data.</text>
</comment>
<evidence type="ECO:0000313" key="6">
    <source>
        <dbReference type="EMBL" id="KAK7017459.1"/>
    </source>
</evidence>
<dbReference type="Proteomes" id="UP001381693">
    <property type="component" value="Unassembled WGS sequence"/>
</dbReference>
<accession>A0AAN8ZXL6</accession>
<sequence length="176" mass="19609">MSVNRKPSGISQMRTLLKDASPSVVFLASGVPNVNMFPFKYASITLENDQTLKITPELMATALQYGPTPGYQPLVQQLKEMVHRLHKPPRWTTSDVIVTVGCQDGMSKAFEMLLDPGDYVVVEEPCYSDALVILSAVKPTYLKVDVDERGMRPQALRDVLQQTREKDATKIPKVNS</sequence>